<feature type="compositionally biased region" description="Basic residues" evidence="1">
    <location>
        <begin position="1"/>
        <end position="17"/>
    </location>
</feature>
<reference evidence="2 3" key="1">
    <citation type="submission" date="2014-07" db="EMBL/GenBank/DDBJ databases">
        <title>Whole Genome Sequence of the Amycolatopsis methanolica 239.</title>
        <authorList>
            <person name="Tang B."/>
        </authorList>
    </citation>
    <scope>NUCLEOTIDE SEQUENCE [LARGE SCALE GENOMIC DNA]</scope>
    <source>
        <strain evidence="2 3">239</strain>
    </source>
</reference>
<dbReference type="KEGG" id="amq:AMETH_5502"/>
<accession>A0A076MXD5</accession>
<dbReference type="PATRIC" id="fig|1068978.7.peg.5904"/>
<sequence length="85" mass="9540">MRMGGKRQVRVAMHRRRVDGDGPDGEAVTLSYPGMLLTGYEDGREVCQRWIPLGNEPSVSDDERLIAALHAAMLWQNNEAEEECP</sequence>
<evidence type="ECO:0000256" key="1">
    <source>
        <dbReference type="SAM" id="MobiDB-lite"/>
    </source>
</evidence>
<proteinExistence type="predicted"/>
<name>A0A076MXD5_AMYME</name>
<feature type="region of interest" description="Disordered" evidence="1">
    <location>
        <begin position="1"/>
        <end position="27"/>
    </location>
</feature>
<keyword evidence="3" id="KW-1185">Reference proteome</keyword>
<dbReference type="STRING" id="1068978.AMETH_5502"/>
<evidence type="ECO:0000313" key="3">
    <source>
        <dbReference type="Proteomes" id="UP000062973"/>
    </source>
</evidence>
<protein>
    <submittedName>
        <fullName evidence="2">Uncharacterized protein</fullName>
    </submittedName>
</protein>
<gene>
    <name evidence="2" type="ORF">AMETH_5502</name>
</gene>
<dbReference type="AlphaFoldDB" id="A0A076MXD5"/>
<dbReference type="Proteomes" id="UP000062973">
    <property type="component" value="Chromosome"/>
</dbReference>
<evidence type="ECO:0000313" key="2">
    <source>
        <dbReference type="EMBL" id="AIJ25594.1"/>
    </source>
</evidence>
<dbReference type="EMBL" id="CP009110">
    <property type="protein sequence ID" value="AIJ25594.1"/>
    <property type="molecule type" value="Genomic_DNA"/>
</dbReference>
<organism evidence="2 3">
    <name type="scientific">Amycolatopsis methanolica 239</name>
    <dbReference type="NCBI Taxonomy" id="1068978"/>
    <lineage>
        <taxon>Bacteria</taxon>
        <taxon>Bacillati</taxon>
        <taxon>Actinomycetota</taxon>
        <taxon>Actinomycetes</taxon>
        <taxon>Pseudonocardiales</taxon>
        <taxon>Pseudonocardiaceae</taxon>
        <taxon>Amycolatopsis</taxon>
        <taxon>Amycolatopsis methanolica group</taxon>
    </lineage>
</organism>
<dbReference type="HOGENOM" id="CLU_185800_0_0_11"/>